<protein>
    <submittedName>
        <fullName evidence="2">Uncharacterized protein</fullName>
    </submittedName>
</protein>
<accession>A0AAP0MSL9</accession>
<feature type="compositionally biased region" description="Polar residues" evidence="1">
    <location>
        <begin position="25"/>
        <end position="34"/>
    </location>
</feature>
<evidence type="ECO:0000256" key="1">
    <source>
        <dbReference type="SAM" id="MobiDB-lite"/>
    </source>
</evidence>
<dbReference type="Proteomes" id="UP001428341">
    <property type="component" value="Unassembled WGS sequence"/>
</dbReference>
<dbReference type="AlphaFoldDB" id="A0AAP0MSL9"/>
<keyword evidence="3" id="KW-1185">Reference proteome</keyword>
<dbReference type="EMBL" id="JBCGBO010000002">
    <property type="protein sequence ID" value="KAK9222511.1"/>
    <property type="molecule type" value="Genomic_DNA"/>
</dbReference>
<evidence type="ECO:0000313" key="3">
    <source>
        <dbReference type="Proteomes" id="UP001428341"/>
    </source>
</evidence>
<gene>
    <name evidence="2" type="ORF">WN944_010947</name>
</gene>
<evidence type="ECO:0000313" key="2">
    <source>
        <dbReference type="EMBL" id="KAK9222511.1"/>
    </source>
</evidence>
<feature type="region of interest" description="Disordered" evidence="1">
    <location>
        <begin position="1"/>
        <end position="48"/>
    </location>
</feature>
<sequence>MAYDLEAKATATSSSDHHVRREKSSSGASATASRISKKKNREEEEKAEKVWRNMLQILWKTPEDAINEHCRRYVVLSNFHTGVERWSAEDVDTLMSQMHDPSFMLASNPSIPPKQR</sequence>
<comment type="caution">
    <text evidence="2">The sequence shown here is derived from an EMBL/GenBank/DDBJ whole genome shotgun (WGS) entry which is preliminary data.</text>
</comment>
<proteinExistence type="predicted"/>
<organism evidence="2 3">
    <name type="scientific">Citrus x changshan-huyou</name>
    <dbReference type="NCBI Taxonomy" id="2935761"/>
    <lineage>
        <taxon>Eukaryota</taxon>
        <taxon>Viridiplantae</taxon>
        <taxon>Streptophyta</taxon>
        <taxon>Embryophyta</taxon>
        <taxon>Tracheophyta</taxon>
        <taxon>Spermatophyta</taxon>
        <taxon>Magnoliopsida</taxon>
        <taxon>eudicotyledons</taxon>
        <taxon>Gunneridae</taxon>
        <taxon>Pentapetalae</taxon>
        <taxon>rosids</taxon>
        <taxon>malvids</taxon>
        <taxon>Sapindales</taxon>
        <taxon>Rutaceae</taxon>
        <taxon>Aurantioideae</taxon>
        <taxon>Citrus</taxon>
    </lineage>
</organism>
<name>A0AAP0MSL9_9ROSI</name>
<feature type="compositionally biased region" description="Basic and acidic residues" evidence="1">
    <location>
        <begin position="15"/>
        <end position="24"/>
    </location>
</feature>
<reference evidence="2 3" key="1">
    <citation type="submission" date="2024-05" db="EMBL/GenBank/DDBJ databases">
        <title>Haplotype-resolved chromosome-level genome assembly of Huyou (Citrus changshanensis).</title>
        <authorList>
            <person name="Miao C."/>
            <person name="Chen W."/>
            <person name="Wu Y."/>
            <person name="Wang L."/>
            <person name="Zhao S."/>
            <person name="Grierson D."/>
            <person name="Xu C."/>
            <person name="Chen K."/>
        </authorList>
    </citation>
    <scope>NUCLEOTIDE SEQUENCE [LARGE SCALE GENOMIC DNA]</scope>
    <source>
        <strain evidence="2">01-14</strain>
        <tissue evidence="2">Leaf</tissue>
    </source>
</reference>